<keyword evidence="2" id="KW-1185">Reference proteome</keyword>
<dbReference type="WBParaSite" id="nRc.2.0.1.t25544-RA">
    <property type="protein sequence ID" value="nRc.2.0.1.t25544-RA"/>
    <property type="gene ID" value="nRc.2.0.1.g25544"/>
</dbReference>
<name>A0A915JHE8_ROMCU</name>
<evidence type="ECO:0000313" key="3">
    <source>
        <dbReference type="WBParaSite" id="nRc.2.0.1.t25544-RA"/>
    </source>
</evidence>
<dbReference type="Pfam" id="PF13087">
    <property type="entry name" value="AAA_12"/>
    <property type="match status" value="1"/>
</dbReference>
<dbReference type="AlphaFoldDB" id="A0A915JHE8"/>
<sequence>MMCKSAVNLGAIMRGTDRYLPLPKTYPTMISGFPIAWVNVTGLESLEDNSGLIQNIQEARAVVHLAASLMGVQKFKNEDIITITSYSTQGKLLRNTMLEACKAINAGTYLQNTPLC</sequence>
<dbReference type="InterPro" id="IPR041679">
    <property type="entry name" value="DNA2/NAM7-like_C"/>
</dbReference>
<feature type="domain" description="DNA2/NAM7 helicase-like C-terminal" evidence="1">
    <location>
        <begin position="30"/>
        <end position="101"/>
    </location>
</feature>
<evidence type="ECO:0000259" key="1">
    <source>
        <dbReference type="Pfam" id="PF13087"/>
    </source>
</evidence>
<dbReference type="InterPro" id="IPR027417">
    <property type="entry name" value="P-loop_NTPase"/>
</dbReference>
<dbReference type="Gene3D" id="3.40.50.300">
    <property type="entry name" value="P-loop containing nucleotide triphosphate hydrolases"/>
    <property type="match status" value="1"/>
</dbReference>
<organism evidence="2 3">
    <name type="scientific">Romanomermis culicivorax</name>
    <name type="common">Nematode worm</name>
    <dbReference type="NCBI Taxonomy" id="13658"/>
    <lineage>
        <taxon>Eukaryota</taxon>
        <taxon>Metazoa</taxon>
        <taxon>Ecdysozoa</taxon>
        <taxon>Nematoda</taxon>
        <taxon>Enoplea</taxon>
        <taxon>Dorylaimia</taxon>
        <taxon>Mermithida</taxon>
        <taxon>Mermithoidea</taxon>
        <taxon>Mermithidae</taxon>
        <taxon>Romanomermis</taxon>
    </lineage>
</organism>
<accession>A0A915JHE8</accession>
<reference evidence="3" key="1">
    <citation type="submission" date="2022-11" db="UniProtKB">
        <authorList>
            <consortium name="WormBaseParasite"/>
        </authorList>
    </citation>
    <scope>IDENTIFICATION</scope>
</reference>
<evidence type="ECO:0000313" key="2">
    <source>
        <dbReference type="Proteomes" id="UP000887565"/>
    </source>
</evidence>
<proteinExistence type="predicted"/>
<protein>
    <submittedName>
        <fullName evidence="3">DNA2/NAM7 helicase-like C-terminal domain-containing protein</fullName>
    </submittedName>
</protein>
<dbReference type="Proteomes" id="UP000887565">
    <property type="component" value="Unplaced"/>
</dbReference>